<name>A0A974S7A4_ENTFL</name>
<dbReference type="AlphaFoldDB" id="A0A974S7A4"/>
<feature type="domain" description="Smr" evidence="2">
    <location>
        <begin position="36"/>
        <end position="57"/>
    </location>
</feature>
<evidence type="ECO:0000313" key="3">
    <source>
        <dbReference type="EMBL" id="QQV79555.1"/>
    </source>
</evidence>
<organism evidence="3">
    <name type="scientific">Enterococcus faecalis</name>
    <name type="common">Streptococcus faecalis</name>
    <dbReference type="NCBI Taxonomy" id="1351"/>
    <lineage>
        <taxon>Bacteria</taxon>
        <taxon>Bacillati</taxon>
        <taxon>Bacillota</taxon>
        <taxon>Bacilli</taxon>
        <taxon>Lactobacillales</taxon>
        <taxon>Enterococcaceae</taxon>
        <taxon>Enterococcus</taxon>
    </lineage>
</organism>
<proteinExistence type="predicted"/>
<evidence type="ECO:0000259" key="2">
    <source>
        <dbReference type="PROSITE" id="PS50828"/>
    </source>
</evidence>
<protein>
    <recommendedName>
        <fullName evidence="2">Smr domain-containing protein</fullName>
    </recommendedName>
</protein>
<dbReference type="PROSITE" id="PS50828">
    <property type="entry name" value="SMR"/>
    <property type="match status" value="1"/>
</dbReference>
<sequence>MNVSEEDMTPVAPQKEAKPRVTTVRSAESSHVGTQLDLRGKRYEEALAEVDQYIDAR</sequence>
<dbReference type="InterPro" id="IPR002625">
    <property type="entry name" value="Smr_dom"/>
</dbReference>
<feature type="compositionally biased region" description="Polar residues" evidence="1">
    <location>
        <begin position="23"/>
        <end position="33"/>
    </location>
</feature>
<accession>A0A974S7A4</accession>
<evidence type="ECO:0000256" key="1">
    <source>
        <dbReference type="SAM" id="MobiDB-lite"/>
    </source>
</evidence>
<gene>
    <name evidence="3" type="ORF">JG559_11485</name>
</gene>
<feature type="region of interest" description="Disordered" evidence="1">
    <location>
        <begin position="1"/>
        <end position="35"/>
    </location>
</feature>
<reference evidence="3" key="1">
    <citation type="submission" date="2021-01" db="EMBL/GenBank/DDBJ databases">
        <title>Enterococcus.</title>
        <authorList>
            <person name="Du X."/>
            <person name="Wang N."/>
        </authorList>
    </citation>
    <scope>NUCLEOTIDE SEQUENCE [LARGE SCALE GENOMIC DNA]</scope>
    <source>
        <strain evidence="3">T90-2</strain>
    </source>
</reference>
<dbReference type="EMBL" id="CP068242">
    <property type="protein sequence ID" value="QQV79555.1"/>
    <property type="molecule type" value="Genomic_DNA"/>
</dbReference>